<dbReference type="Proteomes" id="UP001530315">
    <property type="component" value="Unassembled WGS sequence"/>
</dbReference>
<evidence type="ECO:0000256" key="2">
    <source>
        <dbReference type="SAM" id="Phobius"/>
    </source>
</evidence>
<dbReference type="AlphaFoldDB" id="A0ABD3MT43"/>
<feature type="transmembrane region" description="Helical" evidence="2">
    <location>
        <begin position="259"/>
        <end position="278"/>
    </location>
</feature>
<evidence type="ECO:0000256" key="1">
    <source>
        <dbReference type="SAM" id="MobiDB-lite"/>
    </source>
</evidence>
<name>A0ABD3MT43_9STRA</name>
<sequence length="326" mass="36583">MNLALKDKNAFISDCGQPSDFEPALVCEGCTMCCNNEANCMPSVNIFPLTSIEEPIPLVLQFIACFIGASCVLASAIFAREKYRDRNIMRLPIRPQSSLTDRDQKYALEHLGENSVYQFFLGTSKWGWSIVIATIITQISILSVFVGGSKRDLTDARADMVYTWKCTRDTDVCFETNDLDVRGWLAFAVLMLTHLLKDGICGLKMIKHSTKQRHGRYARIRLFIGGTFLTMITGFTTYVSTMYNMAIATNNTEIITNSVIILFICDIDELLYGILMFFPGWVKSMSQDGVPDSESSKRDDGLEASRHQHMGNPELEVKVASLEEKV</sequence>
<feature type="transmembrane region" description="Helical" evidence="2">
    <location>
        <begin position="184"/>
        <end position="206"/>
    </location>
</feature>
<feature type="region of interest" description="Disordered" evidence="1">
    <location>
        <begin position="289"/>
        <end position="314"/>
    </location>
</feature>
<proteinExistence type="predicted"/>
<keyword evidence="2" id="KW-0812">Transmembrane</keyword>
<evidence type="ECO:0000313" key="3">
    <source>
        <dbReference type="EMBL" id="KAL3766118.1"/>
    </source>
</evidence>
<accession>A0ABD3MT43</accession>
<feature type="transmembrane region" description="Helical" evidence="2">
    <location>
        <begin position="58"/>
        <end position="79"/>
    </location>
</feature>
<keyword evidence="2" id="KW-0472">Membrane</keyword>
<comment type="caution">
    <text evidence="3">The sequence shown here is derived from an EMBL/GenBank/DDBJ whole genome shotgun (WGS) entry which is preliminary data.</text>
</comment>
<reference evidence="3 4" key="1">
    <citation type="submission" date="2024-10" db="EMBL/GenBank/DDBJ databases">
        <title>Updated reference genomes for cyclostephanoid diatoms.</title>
        <authorList>
            <person name="Roberts W.R."/>
            <person name="Alverson A.J."/>
        </authorList>
    </citation>
    <scope>NUCLEOTIDE SEQUENCE [LARGE SCALE GENOMIC DNA]</scope>
    <source>
        <strain evidence="3 4">AJA276-08</strain>
    </source>
</reference>
<evidence type="ECO:0000313" key="4">
    <source>
        <dbReference type="Proteomes" id="UP001530315"/>
    </source>
</evidence>
<feature type="transmembrane region" description="Helical" evidence="2">
    <location>
        <begin position="218"/>
        <end position="239"/>
    </location>
</feature>
<protein>
    <submittedName>
        <fullName evidence="3">Uncharacterized protein</fullName>
    </submittedName>
</protein>
<keyword evidence="4" id="KW-1185">Reference proteome</keyword>
<gene>
    <name evidence="3" type="ORF">ACHAW5_001425</name>
</gene>
<dbReference type="EMBL" id="JALLAZ020001735">
    <property type="protein sequence ID" value="KAL3766118.1"/>
    <property type="molecule type" value="Genomic_DNA"/>
</dbReference>
<feature type="transmembrane region" description="Helical" evidence="2">
    <location>
        <begin position="126"/>
        <end position="146"/>
    </location>
</feature>
<feature type="compositionally biased region" description="Basic and acidic residues" evidence="1">
    <location>
        <begin position="294"/>
        <end position="306"/>
    </location>
</feature>
<keyword evidence="2" id="KW-1133">Transmembrane helix</keyword>
<organism evidence="3 4">
    <name type="scientific">Stephanodiscus triporus</name>
    <dbReference type="NCBI Taxonomy" id="2934178"/>
    <lineage>
        <taxon>Eukaryota</taxon>
        <taxon>Sar</taxon>
        <taxon>Stramenopiles</taxon>
        <taxon>Ochrophyta</taxon>
        <taxon>Bacillariophyta</taxon>
        <taxon>Coscinodiscophyceae</taxon>
        <taxon>Thalassiosirophycidae</taxon>
        <taxon>Stephanodiscales</taxon>
        <taxon>Stephanodiscaceae</taxon>
        <taxon>Stephanodiscus</taxon>
    </lineage>
</organism>